<sequence>MTSCYESILLIREGNPAAGVPLLGEALQQLRNHVETPLCSMLHTEYVSGLAALRLEPLALETLDEIHINAVEHHDRWYLPEIMRVKAQLMLSQPHTHALEEVRKMLTQALDIARQDGTHFWAWRINADLNRLKIAPGTPAPRHCPAVH</sequence>
<evidence type="ECO:0000313" key="2">
    <source>
        <dbReference type="Proteomes" id="UP000050345"/>
    </source>
</evidence>
<dbReference type="AlphaFoldDB" id="A0A9X0GXH6"/>
<proteinExistence type="predicted"/>
<gene>
    <name evidence="1" type="ORF">ALO73_02148</name>
</gene>
<protein>
    <submittedName>
        <fullName evidence="1">LuxR family transcriptional regulator</fullName>
    </submittedName>
</protein>
<accession>A0A9X0GXH6</accession>
<reference evidence="1 2" key="1">
    <citation type="submission" date="2015-09" db="EMBL/GenBank/DDBJ databases">
        <title>Genome announcement of multiple Pseudomonas syringae strains.</title>
        <authorList>
            <person name="Thakur S."/>
            <person name="Wang P.W."/>
            <person name="Gong Y."/>
            <person name="Weir B.S."/>
            <person name="Guttman D.S."/>
        </authorList>
    </citation>
    <scope>NUCLEOTIDE SEQUENCE [LARGE SCALE GENOMIC DNA]</scope>
    <source>
        <strain evidence="1 2">ICMP9757</strain>
    </source>
</reference>
<organism evidence="1 2">
    <name type="scientific">Pseudomonas syringae pv. daphniphylli</name>
    <dbReference type="NCBI Taxonomy" id="264455"/>
    <lineage>
        <taxon>Bacteria</taxon>
        <taxon>Pseudomonadati</taxon>
        <taxon>Pseudomonadota</taxon>
        <taxon>Gammaproteobacteria</taxon>
        <taxon>Pseudomonadales</taxon>
        <taxon>Pseudomonadaceae</taxon>
        <taxon>Pseudomonas</taxon>
        <taxon>Pseudomonas syringae</taxon>
    </lineage>
</organism>
<dbReference type="Proteomes" id="UP000050345">
    <property type="component" value="Unassembled WGS sequence"/>
</dbReference>
<comment type="caution">
    <text evidence="1">The sequence shown here is derived from an EMBL/GenBank/DDBJ whole genome shotgun (WGS) entry which is preliminary data.</text>
</comment>
<name>A0A9X0GXH6_PSESX</name>
<dbReference type="EMBL" id="LJQF01000500">
    <property type="protein sequence ID" value="KPX03430.1"/>
    <property type="molecule type" value="Genomic_DNA"/>
</dbReference>
<evidence type="ECO:0000313" key="1">
    <source>
        <dbReference type="EMBL" id="KPX03430.1"/>
    </source>
</evidence>